<keyword evidence="1" id="KW-1133">Transmembrane helix</keyword>
<accession>A0ABQ5V657</accession>
<reference evidence="2" key="2">
    <citation type="submission" date="2023-01" db="EMBL/GenBank/DDBJ databases">
        <title>Draft genome sequence of Algimonas porphyrae strain NBRC 108216.</title>
        <authorList>
            <person name="Sun Q."/>
            <person name="Mori K."/>
        </authorList>
    </citation>
    <scope>NUCLEOTIDE SEQUENCE</scope>
    <source>
        <strain evidence="2">NBRC 108216</strain>
    </source>
</reference>
<dbReference type="RefSeq" id="WP_284373601.1">
    <property type="nucleotide sequence ID" value="NZ_BSNJ01000005.1"/>
</dbReference>
<protein>
    <recommendedName>
        <fullName evidence="4">DUF4760 domain-containing protein</fullName>
    </recommendedName>
</protein>
<keyword evidence="1" id="KW-0812">Transmembrane</keyword>
<gene>
    <name evidence="2" type="ORF">GCM10007854_26970</name>
</gene>
<name>A0ABQ5V657_9PROT</name>
<proteinExistence type="predicted"/>
<sequence length="169" mass="18808">MTLESIYYIGQTVAVVAILISLVAIYWQQRQANIIARTENAELLGGLYAETLKAVMETEDLATIFRKVMFEEEDLTPVEQTRILIYFNIMLSGHRSVWGASQNGLLADMNMKDGDANTAWYLTRPLFRSEWKRLRANGQFGGGFGDHVDGLMPAIATPDRGADESGTDA</sequence>
<evidence type="ECO:0000256" key="1">
    <source>
        <dbReference type="SAM" id="Phobius"/>
    </source>
</evidence>
<evidence type="ECO:0000313" key="2">
    <source>
        <dbReference type="EMBL" id="GLQ21742.1"/>
    </source>
</evidence>
<organism evidence="2 3">
    <name type="scientific">Algimonas porphyrae</name>
    <dbReference type="NCBI Taxonomy" id="1128113"/>
    <lineage>
        <taxon>Bacteria</taxon>
        <taxon>Pseudomonadati</taxon>
        <taxon>Pseudomonadota</taxon>
        <taxon>Alphaproteobacteria</taxon>
        <taxon>Maricaulales</taxon>
        <taxon>Robiginitomaculaceae</taxon>
        <taxon>Algimonas</taxon>
    </lineage>
</organism>
<keyword evidence="3" id="KW-1185">Reference proteome</keyword>
<reference evidence="2" key="1">
    <citation type="journal article" date="2014" name="Int. J. Syst. Evol. Microbiol.">
        <title>Complete genome of a new Firmicutes species belonging to the dominant human colonic microbiota ('Ruminococcus bicirculans') reveals two chromosomes and a selective capacity to utilize plant glucans.</title>
        <authorList>
            <consortium name="NISC Comparative Sequencing Program"/>
            <person name="Wegmann U."/>
            <person name="Louis P."/>
            <person name="Goesmann A."/>
            <person name="Henrissat B."/>
            <person name="Duncan S.H."/>
            <person name="Flint H.J."/>
        </authorList>
    </citation>
    <scope>NUCLEOTIDE SEQUENCE</scope>
    <source>
        <strain evidence="2">NBRC 108216</strain>
    </source>
</reference>
<dbReference type="Proteomes" id="UP001161390">
    <property type="component" value="Unassembled WGS sequence"/>
</dbReference>
<evidence type="ECO:0008006" key="4">
    <source>
        <dbReference type="Google" id="ProtNLM"/>
    </source>
</evidence>
<comment type="caution">
    <text evidence="2">The sequence shown here is derived from an EMBL/GenBank/DDBJ whole genome shotgun (WGS) entry which is preliminary data.</text>
</comment>
<dbReference type="EMBL" id="BSNJ01000005">
    <property type="protein sequence ID" value="GLQ21742.1"/>
    <property type="molecule type" value="Genomic_DNA"/>
</dbReference>
<feature type="transmembrane region" description="Helical" evidence="1">
    <location>
        <begin position="6"/>
        <end position="27"/>
    </location>
</feature>
<keyword evidence="1" id="KW-0472">Membrane</keyword>
<evidence type="ECO:0000313" key="3">
    <source>
        <dbReference type="Proteomes" id="UP001161390"/>
    </source>
</evidence>